<protein>
    <submittedName>
        <fullName evidence="2">Putative LOC100745505 [Bombus impatiens]</fullName>
    </submittedName>
</protein>
<dbReference type="EMBL" id="HACA01026317">
    <property type="protein sequence ID" value="CDW43678.1"/>
    <property type="molecule type" value="Transcribed_RNA"/>
</dbReference>
<feature type="transmembrane region" description="Helical" evidence="1">
    <location>
        <begin position="74"/>
        <end position="94"/>
    </location>
</feature>
<accession>A0A0K2UZJ1</accession>
<reference evidence="2" key="1">
    <citation type="submission" date="2014-05" db="EMBL/GenBank/DDBJ databases">
        <authorList>
            <person name="Chronopoulou M."/>
        </authorList>
    </citation>
    <scope>NUCLEOTIDE SEQUENCE</scope>
    <source>
        <tissue evidence="2">Whole organism</tissue>
    </source>
</reference>
<dbReference type="AlphaFoldDB" id="A0A0K2UZJ1"/>
<evidence type="ECO:0000313" key="2">
    <source>
        <dbReference type="EMBL" id="CDW43678.1"/>
    </source>
</evidence>
<dbReference type="OrthoDB" id="9982946at2759"/>
<name>A0A0K2UZJ1_LEPSM</name>
<keyword evidence="1" id="KW-0812">Transmembrane</keyword>
<organism evidence="2">
    <name type="scientific">Lepeophtheirus salmonis</name>
    <name type="common">Salmon louse</name>
    <name type="synonym">Caligus salmonis</name>
    <dbReference type="NCBI Taxonomy" id="72036"/>
    <lineage>
        <taxon>Eukaryota</taxon>
        <taxon>Metazoa</taxon>
        <taxon>Ecdysozoa</taxon>
        <taxon>Arthropoda</taxon>
        <taxon>Crustacea</taxon>
        <taxon>Multicrustacea</taxon>
        <taxon>Hexanauplia</taxon>
        <taxon>Copepoda</taxon>
        <taxon>Siphonostomatoida</taxon>
        <taxon>Caligidae</taxon>
        <taxon>Lepeophtheirus</taxon>
    </lineage>
</organism>
<keyword evidence="1" id="KW-0472">Membrane</keyword>
<keyword evidence="1" id="KW-1133">Transmembrane helix</keyword>
<sequence>MLMSMSVGPYCDLGQDVDSKDWRNGAAVSLVMDENEREFDRCPMYFNDGSEPWTVEENYVRVFNFDDTGKGSEFSISVLLVFLLVPFHSFYLAFI</sequence>
<proteinExistence type="predicted"/>
<evidence type="ECO:0000256" key="1">
    <source>
        <dbReference type="SAM" id="Phobius"/>
    </source>
</evidence>